<name>A0A9D1VZK8_9FIRM</name>
<dbReference type="AlphaFoldDB" id="A0A9D1VZK8"/>
<dbReference type="InterPro" id="IPR012674">
    <property type="entry name" value="Calycin"/>
</dbReference>
<protein>
    <submittedName>
        <fullName evidence="1">DUF1934 domain-containing protein</fullName>
    </submittedName>
</protein>
<organism evidence="1 2">
    <name type="scientific">Candidatus Borkfalkia faecavium</name>
    <dbReference type="NCBI Taxonomy" id="2838508"/>
    <lineage>
        <taxon>Bacteria</taxon>
        <taxon>Bacillati</taxon>
        <taxon>Bacillota</taxon>
        <taxon>Clostridia</taxon>
        <taxon>Christensenellales</taxon>
        <taxon>Christensenellaceae</taxon>
        <taxon>Candidatus Borkfalkia</taxon>
    </lineage>
</organism>
<comment type="caution">
    <text evidence="1">The sequence shown here is derived from an EMBL/GenBank/DDBJ whole genome shotgun (WGS) entry which is preliminary data.</text>
</comment>
<reference evidence="1" key="2">
    <citation type="submission" date="2021-04" db="EMBL/GenBank/DDBJ databases">
        <authorList>
            <person name="Gilroy R."/>
        </authorList>
    </citation>
    <scope>NUCLEOTIDE SEQUENCE</scope>
    <source>
        <strain evidence="1">2189</strain>
    </source>
</reference>
<evidence type="ECO:0000313" key="2">
    <source>
        <dbReference type="Proteomes" id="UP000886847"/>
    </source>
</evidence>
<dbReference type="EMBL" id="DXEW01000008">
    <property type="protein sequence ID" value="HIX50046.1"/>
    <property type="molecule type" value="Genomic_DNA"/>
</dbReference>
<dbReference type="Proteomes" id="UP000886847">
    <property type="component" value="Unassembled WGS sequence"/>
</dbReference>
<proteinExistence type="predicted"/>
<reference evidence="1" key="1">
    <citation type="journal article" date="2021" name="PeerJ">
        <title>Extensive microbial diversity within the chicken gut microbiome revealed by metagenomics and culture.</title>
        <authorList>
            <person name="Gilroy R."/>
            <person name="Ravi A."/>
            <person name="Getino M."/>
            <person name="Pursley I."/>
            <person name="Horton D.L."/>
            <person name="Alikhan N.F."/>
            <person name="Baker D."/>
            <person name="Gharbi K."/>
            <person name="Hall N."/>
            <person name="Watson M."/>
            <person name="Adriaenssens E.M."/>
            <person name="Foster-Nyarko E."/>
            <person name="Jarju S."/>
            <person name="Secka A."/>
            <person name="Antonio M."/>
            <person name="Oren A."/>
            <person name="Chaudhuri R.R."/>
            <person name="La Ragione R."/>
            <person name="Hildebrand F."/>
            <person name="Pallen M.J."/>
        </authorList>
    </citation>
    <scope>NUCLEOTIDE SEQUENCE</scope>
    <source>
        <strain evidence="1">2189</strain>
    </source>
</reference>
<accession>A0A9D1VZK8</accession>
<dbReference type="Gene3D" id="2.40.128.20">
    <property type="match status" value="1"/>
</dbReference>
<gene>
    <name evidence="1" type="ORF">H9851_02070</name>
</gene>
<sequence>MRASVFLITKGDDGTERVFAEAEAAEREGCFEYSFAKDGSRFRIRTGSCAYIAREGELSYELSLDPHRDTRACIRSAYGDIFVSVHTAFLEAAQGAEGSRLCCAYELNFSGTIRKHRLTFSAKHGQER</sequence>
<evidence type="ECO:0000313" key="1">
    <source>
        <dbReference type="EMBL" id="HIX50046.1"/>
    </source>
</evidence>